<dbReference type="EMBL" id="JABSTR010000003">
    <property type="protein sequence ID" value="KAH9365965.1"/>
    <property type="molecule type" value="Genomic_DNA"/>
</dbReference>
<keyword evidence="2" id="KW-1185">Reference proteome</keyword>
<dbReference type="VEuPathDB" id="VectorBase:HLOH_060283"/>
<organism evidence="1 2">
    <name type="scientific">Haemaphysalis longicornis</name>
    <name type="common">Bush tick</name>
    <dbReference type="NCBI Taxonomy" id="44386"/>
    <lineage>
        <taxon>Eukaryota</taxon>
        <taxon>Metazoa</taxon>
        <taxon>Ecdysozoa</taxon>
        <taxon>Arthropoda</taxon>
        <taxon>Chelicerata</taxon>
        <taxon>Arachnida</taxon>
        <taxon>Acari</taxon>
        <taxon>Parasitiformes</taxon>
        <taxon>Ixodida</taxon>
        <taxon>Ixodoidea</taxon>
        <taxon>Ixodidae</taxon>
        <taxon>Haemaphysalinae</taxon>
        <taxon>Haemaphysalis</taxon>
    </lineage>
</organism>
<gene>
    <name evidence="1" type="ORF">HPB48_016630</name>
</gene>
<accession>A0A9J6FS35</accession>
<proteinExistence type="predicted"/>
<dbReference type="Gene3D" id="3.60.10.10">
    <property type="entry name" value="Endonuclease/exonuclease/phosphatase"/>
    <property type="match status" value="1"/>
</dbReference>
<reference evidence="1 2" key="1">
    <citation type="journal article" date="2020" name="Cell">
        <title>Large-Scale Comparative Analyses of Tick Genomes Elucidate Their Genetic Diversity and Vector Capacities.</title>
        <authorList>
            <consortium name="Tick Genome and Microbiome Consortium (TIGMIC)"/>
            <person name="Jia N."/>
            <person name="Wang J."/>
            <person name="Shi W."/>
            <person name="Du L."/>
            <person name="Sun Y."/>
            <person name="Zhan W."/>
            <person name="Jiang J.F."/>
            <person name="Wang Q."/>
            <person name="Zhang B."/>
            <person name="Ji P."/>
            <person name="Bell-Sakyi L."/>
            <person name="Cui X.M."/>
            <person name="Yuan T.T."/>
            <person name="Jiang B.G."/>
            <person name="Yang W.F."/>
            <person name="Lam T.T."/>
            <person name="Chang Q.C."/>
            <person name="Ding S.J."/>
            <person name="Wang X.J."/>
            <person name="Zhu J.G."/>
            <person name="Ruan X.D."/>
            <person name="Zhao L."/>
            <person name="Wei J.T."/>
            <person name="Ye R.Z."/>
            <person name="Que T.C."/>
            <person name="Du C.H."/>
            <person name="Zhou Y.H."/>
            <person name="Cheng J.X."/>
            <person name="Dai P.F."/>
            <person name="Guo W.B."/>
            <person name="Han X.H."/>
            <person name="Huang E.J."/>
            <person name="Li L.F."/>
            <person name="Wei W."/>
            <person name="Gao Y.C."/>
            <person name="Liu J.Z."/>
            <person name="Shao H.Z."/>
            <person name="Wang X."/>
            <person name="Wang C.C."/>
            <person name="Yang T.C."/>
            <person name="Huo Q.B."/>
            <person name="Li W."/>
            <person name="Chen H.Y."/>
            <person name="Chen S.E."/>
            <person name="Zhou L.G."/>
            <person name="Ni X.B."/>
            <person name="Tian J.H."/>
            <person name="Sheng Y."/>
            <person name="Liu T."/>
            <person name="Pan Y.S."/>
            <person name="Xia L.Y."/>
            <person name="Li J."/>
            <person name="Zhao F."/>
            <person name="Cao W.C."/>
        </authorList>
    </citation>
    <scope>NUCLEOTIDE SEQUENCE [LARGE SCALE GENOMIC DNA]</scope>
    <source>
        <strain evidence="1">HaeL-2018</strain>
    </source>
</reference>
<comment type="caution">
    <text evidence="1">The sequence shown here is derived from an EMBL/GenBank/DDBJ whole genome shotgun (WGS) entry which is preliminary data.</text>
</comment>
<evidence type="ECO:0000313" key="2">
    <source>
        <dbReference type="Proteomes" id="UP000821853"/>
    </source>
</evidence>
<name>A0A9J6FS35_HAELO</name>
<evidence type="ECO:0000313" key="1">
    <source>
        <dbReference type="EMBL" id="KAH9365965.1"/>
    </source>
</evidence>
<protein>
    <submittedName>
        <fullName evidence="1">Uncharacterized protein</fullName>
    </submittedName>
</protein>
<dbReference type="InterPro" id="IPR036691">
    <property type="entry name" value="Endo/exonu/phosph_ase_sf"/>
</dbReference>
<dbReference type="SUPFAM" id="SSF56219">
    <property type="entry name" value="DNase I-like"/>
    <property type="match status" value="1"/>
</dbReference>
<dbReference type="Proteomes" id="UP000821853">
    <property type="component" value="Unassembled WGS sequence"/>
</dbReference>
<sequence>MTRNIDLNNTSTSNLASTTMSRCPDAIHWNCRSLRTCANELNLLFGHVGHPALLLLQETRGTQPGIRGYDGYFQPAIVHTARHDSSERLVQAQAAVFLRRDVPHTPLHTAPICTDYQEVVSVRCKLAPRKTMLAISVYIRPDTSVRRRANFA</sequence>
<dbReference type="AlphaFoldDB" id="A0A9J6FS35"/>